<evidence type="ECO:0000313" key="2">
    <source>
        <dbReference type="EMBL" id="MBU5676385.1"/>
    </source>
</evidence>
<evidence type="ECO:0000259" key="1">
    <source>
        <dbReference type="Pfam" id="PF12728"/>
    </source>
</evidence>
<evidence type="ECO:0000313" key="3">
    <source>
        <dbReference type="Proteomes" id="UP000779508"/>
    </source>
</evidence>
<feature type="domain" description="Helix-turn-helix" evidence="1">
    <location>
        <begin position="5"/>
        <end position="54"/>
    </location>
</feature>
<keyword evidence="3" id="KW-1185">Reference proteome</keyword>
<comment type="caution">
    <text evidence="2">The sequence shown here is derived from an EMBL/GenBank/DDBJ whole genome shotgun (WGS) entry which is preliminary data.</text>
</comment>
<dbReference type="Pfam" id="PF12728">
    <property type="entry name" value="HTH_17"/>
    <property type="match status" value="1"/>
</dbReference>
<proteinExistence type="predicted"/>
<sequence>MENKFYTIDQIAELLGMHHKTIRKFISEGTLGASKVGKQWRISRHDLNIFMEKNNVRMDNEKVEEELNIEHSNAGEGAQTISQRINVSTVVDINGTEKDEYIRISNTIIAIANCKDQEMGKSTTHLKYDEKDKRLRVILWGSVKFTENMLNVITMITEQTNITREVGL</sequence>
<organism evidence="2 3">
    <name type="scientific">Alkaliphilus flagellatus</name>
    <dbReference type="NCBI Taxonomy" id="2841507"/>
    <lineage>
        <taxon>Bacteria</taxon>
        <taxon>Bacillati</taxon>
        <taxon>Bacillota</taxon>
        <taxon>Clostridia</taxon>
        <taxon>Peptostreptococcales</taxon>
        <taxon>Natronincolaceae</taxon>
        <taxon>Alkaliphilus</taxon>
    </lineage>
</organism>
<dbReference type="InterPro" id="IPR010093">
    <property type="entry name" value="SinI_DNA-bd"/>
</dbReference>
<dbReference type="Proteomes" id="UP000779508">
    <property type="component" value="Unassembled WGS sequence"/>
</dbReference>
<dbReference type="NCBIfam" id="TIGR01764">
    <property type="entry name" value="excise"/>
    <property type="match status" value="1"/>
</dbReference>
<dbReference type="InterPro" id="IPR041657">
    <property type="entry name" value="HTH_17"/>
</dbReference>
<reference evidence="2 3" key="1">
    <citation type="submission" date="2021-06" db="EMBL/GenBank/DDBJ databases">
        <authorList>
            <person name="Sun Q."/>
            <person name="Li D."/>
        </authorList>
    </citation>
    <scope>NUCLEOTIDE SEQUENCE [LARGE SCALE GENOMIC DNA]</scope>
    <source>
        <strain evidence="2 3">MSJ-5</strain>
    </source>
</reference>
<name>A0ABS6G1N0_9FIRM</name>
<accession>A0ABS6G1N0</accession>
<dbReference type="EMBL" id="JAHLQK010000003">
    <property type="protein sequence ID" value="MBU5676385.1"/>
    <property type="molecule type" value="Genomic_DNA"/>
</dbReference>
<gene>
    <name evidence="2" type="ORF">KQI88_08150</name>
</gene>
<dbReference type="RefSeq" id="WP_216416112.1">
    <property type="nucleotide sequence ID" value="NZ_JAHLQK010000003.1"/>
</dbReference>
<protein>
    <submittedName>
        <fullName evidence="2">Helix-turn-helix domain-containing protein</fullName>
    </submittedName>
</protein>